<comment type="caution">
    <text evidence="2">The sequence shown here is derived from an EMBL/GenBank/DDBJ whole genome shotgun (WGS) entry which is preliminary data.</text>
</comment>
<keyword evidence="1" id="KW-0732">Signal</keyword>
<dbReference type="EMBL" id="RCHS01000710">
    <property type="protein sequence ID" value="RMX57190.1"/>
    <property type="molecule type" value="Genomic_DNA"/>
</dbReference>
<organism evidence="2 3">
    <name type="scientific">Pocillopora damicornis</name>
    <name type="common">Cauliflower coral</name>
    <name type="synonym">Millepora damicornis</name>
    <dbReference type="NCBI Taxonomy" id="46731"/>
    <lineage>
        <taxon>Eukaryota</taxon>
        <taxon>Metazoa</taxon>
        <taxon>Cnidaria</taxon>
        <taxon>Anthozoa</taxon>
        <taxon>Hexacorallia</taxon>
        <taxon>Scleractinia</taxon>
        <taxon>Astrocoeniina</taxon>
        <taxon>Pocilloporidae</taxon>
        <taxon>Pocillopora</taxon>
    </lineage>
</organism>
<dbReference type="AlphaFoldDB" id="A0A3M6UU69"/>
<feature type="signal peptide" evidence="1">
    <location>
        <begin position="1"/>
        <end position="20"/>
    </location>
</feature>
<sequence length="236" mass="26928">MTFLCVLWFAIFTLIDAGSSHQCYSCEGTESQLYTPAQCSQNQVNTTCLGQDDICMHVRATYREYNETTEVEFKGCVPVDSLTSKYNEICNQSIECSHVCCRENLCNENINQGEGCLKCDYCPGPEESLVFNHSTPLNTSYTSHQCNNESETMICPPWNFCARLYRKFQNFEVERRFCTSKKHCDDLNELCQGPNTRNDTYCHVQCRQRDMCNSTSCVHLALLSIFAAVLFGMLSE</sequence>
<evidence type="ECO:0000313" key="3">
    <source>
        <dbReference type="Proteomes" id="UP000275408"/>
    </source>
</evidence>
<feature type="chain" id="PRO_5018099040" evidence="1">
    <location>
        <begin position="21"/>
        <end position="236"/>
    </location>
</feature>
<gene>
    <name evidence="2" type="ORF">pdam_00017940</name>
</gene>
<evidence type="ECO:0000313" key="2">
    <source>
        <dbReference type="EMBL" id="RMX57190.1"/>
    </source>
</evidence>
<dbReference type="Gene3D" id="2.10.60.10">
    <property type="entry name" value="CD59"/>
    <property type="match status" value="1"/>
</dbReference>
<protein>
    <submittedName>
        <fullName evidence="2">Uncharacterized protein</fullName>
    </submittedName>
</protein>
<name>A0A3M6UU69_POCDA</name>
<accession>A0A3M6UU69</accession>
<dbReference type="InterPro" id="IPR045860">
    <property type="entry name" value="Snake_toxin-like_sf"/>
</dbReference>
<evidence type="ECO:0000256" key="1">
    <source>
        <dbReference type="SAM" id="SignalP"/>
    </source>
</evidence>
<keyword evidence="3" id="KW-1185">Reference proteome</keyword>
<dbReference type="Proteomes" id="UP000275408">
    <property type="component" value="Unassembled WGS sequence"/>
</dbReference>
<proteinExistence type="predicted"/>
<dbReference type="SUPFAM" id="SSF57302">
    <property type="entry name" value="Snake toxin-like"/>
    <property type="match status" value="1"/>
</dbReference>
<reference evidence="2 3" key="1">
    <citation type="journal article" date="2018" name="Sci. Rep.">
        <title>Comparative analysis of the Pocillopora damicornis genome highlights role of immune system in coral evolution.</title>
        <authorList>
            <person name="Cunning R."/>
            <person name="Bay R.A."/>
            <person name="Gillette P."/>
            <person name="Baker A.C."/>
            <person name="Traylor-Knowles N."/>
        </authorList>
    </citation>
    <scope>NUCLEOTIDE SEQUENCE [LARGE SCALE GENOMIC DNA]</scope>
    <source>
        <strain evidence="2">RSMAS</strain>
        <tissue evidence="2">Whole animal</tissue>
    </source>
</reference>